<keyword evidence="4 5" id="KW-0472">Membrane</keyword>
<dbReference type="Proteomes" id="UP000515159">
    <property type="component" value="Unplaced"/>
</dbReference>
<reference evidence="7" key="1">
    <citation type="submission" date="2025-08" db="UniProtKB">
        <authorList>
            <consortium name="RefSeq"/>
        </authorList>
    </citation>
    <scope>IDENTIFICATION</scope>
</reference>
<name>A0A6P8QC30_GEOSA</name>
<feature type="transmembrane region" description="Helical" evidence="5">
    <location>
        <begin position="12"/>
        <end position="38"/>
    </location>
</feature>
<evidence type="ECO:0000256" key="5">
    <source>
        <dbReference type="SAM" id="Phobius"/>
    </source>
</evidence>
<dbReference type="GO" id="GO:0061513">
    <property type="term" value="F:glucose 6-phosphate:phosphate antiporter activity"/>
    <property type="evidence" value="ECO:0007669"/>
    <property type="project" value="TreeGrafter"/>
</dbReference>
<organism evidence="6 7">
    <name type="scientific">Geotrypetes seraphini</name>
    <name type="common">Gaboon caecilian</name>
    <name type="synonym">Caecilia seraphini</name>
    <dbReference type="NCBI Taxonomy" id="260995"/>
    <lineage>
        <taxon>Eukaryota</taxon>
        <taxon>Metazoa</taxon>
        <taxon>Chordata</taxon>
        <taxon>Craniata</taxon>
        <taxon>Vertebrata</taxon>
        <taxon>Euteleostomi</taxon>
        <taxon>Amphibia</taxon>
        <taxon>Gymnophiona</taxon>
        <taxon>Geotrypetes</taxon>
    </lineage>
</organism>
<keyword evidence="6" id="KW-1185">Reference proteome</keyword>
<comment type="subcellular location">
    <subcellularLocation>
        <location evidence="1">Membrane</location>
        <topology evidence="1">Multi-pass membrane protein</topology>
    </subcellularLocation>
</comment>
<evidence type="ECO:0000313" key="6">
    <source>
        <dbReference type="Proteomes" id="UP000515159"/>
    </source>
</evidence>
<gene>
    <name evidence="7" type="primary">LOC117352440</name>
</gene>
<evidence type="ECO:0000256" key="1">
    <source>
        <dbReference type="ARBA" id="ARBA00004141"/>
    </source>
</evidence>
<keyword evidence="3 5" id="KW-1133">Transmembrane helix</keyword>
<dbReference type="KEGG" id="gsh:117352440"/>
<dbReference type="GO" id="GO:0005789">
    <property type="term" value="C:endoplasmic reticulum membrane"/>
    <property type="evidence" value="ECO:0007669"/>
    <property type="project" value="TreeGrafter"/>
</dbReference>
<feature type="non-terminal residue" evidence="7">
    <location>
        <position position="1"/>
    </location>
</feature>
<dbReference type="Gene3D" id="1.20.1250.20">
    <property type="entry name" value="MFS general substrate transporter like domains"/>
    <property type="match status" value="1"/>
</dbReference>
<dbReference type="GeneID" id="117352440"/>
<evidence type="ECO:0000256" key="2">
    <source>
        <dbReference type="ARBA" id="ARBA00022692"/>
    </source>
</evidence>
<dbReference type="InterPro" id="IPR036259">
    <property type="entry name" value="MFS_trans_sf"/>
</dbReference>
<dbReference type="PANTHER" id="PTHR43184:SF12">
    <property type="entry name" value="SUGAR PHOSPHATE EXCHANGER 3"/>
    <property type="match status" value="1"/>
</dbReference>
<dbReference type="PANTHER" id="PTHR43184">
    <property type="entry name" value="MAJOR FACILITATOR SUPERFAMILY TRANSPORTER 16, ISOFORM B"/>
    <property type="match status" value="1"/>
</dbReference>
<dbReference type="AlphaFoldDB" id="A0A6P8QC30"/>
<evidence type="ECO:0000313" key="7">
    <source>
        <dbReference type="RefSeq" id="XP_033784833.1"/>
    </source>
</evidence>
<evidence type="ECO:0000256" key="3">
    <source>
        <dbReference type="ARBA" id="ARBA00022989"/>
    </source>
</evidence>
<evidence type="ECO:0000256" key="4">
    <source>
        <dbReference type="ARBA" id="ARBA00023136"/>
    </source>
</evidence>
<sequence>THKSLQGNARALSTVTAIIDGTGSIGAALGPLLVGLIARTSWVNVFYMLIASDICACLLLSRLVFKELRGCCGRVMKRRGFTEF</sequence>
<protein>
    <submittedName>
        <fullName evidence="7">Glucose-6-phosphate exchanger SLC37A2-like</fullName>
    </submittedName>
</protein>
<dbReference type="GO" id="GO:0035435">
    <property type="term" value="P:phosphate ion transmembrane transport"/>
    <property type="evidence" value="ECO:0007669"/>
    <property type="project" value="TreeGrafter"/>
</dbReference>
<dbReference type="OrthoDB" id="3639251at2759"/>
<keyword evidence="2 5" id="KW-0812">Transmembrane</keyword>
<accession>A0A6P8QC30</accession>
<dbReference type="RefSeq" id="XP_033784833.1">
    <property type="nucleotide sequence ID" value="XM_033928942.1"/>
</dbReference>
<proteinExistence type="predicted"/>
<dbReference type="InParanoid" id="A0A6P8QC30"/>
<dbReference type="SUPFAM" id="SSF103473">
    <property type="entry name" value="MFS general substrate transporter"/>
    <property type="match status" value="1"/>
</dbReference>
<feature type="transmembrane region" description="Helical" evidence="5">
    <location>
        <begin position="44"/>
        <end position="65"/>
    </location>
</feature>